<feature type="region of interest" description="Disordered" evidence="3">
    <location>
        <begin position="170"/>
        <end position="191"/>
    </location>
</feature>
<dbReference type="CDD" id="cd00093">
    <property type="entry name" value="HTH_XRE"/>
    <property type="match status" value="1"/>
</dbReference>
<dbReference type="Gene3D" id="1.10.10.60">
    <property type="entry name" value="Homeodomain-like"/>
    <property type="match status" value="6"/>
</dbReference>
<feature type="compositionally biased region" description="Polar residues" evidence="3">
    <location>
        <begin position="322"/>
        <end position="337"/>
    </location>
</feature>
<dbReference type="RefSeq" id="XP_005104081.1">
    <property type="nucleotide sequence ID" value="XM_005104024.3"/>
</dbReference>
<evidence type="ECO:0000313" key="5">
    <source>
        <dbReference type="Proteomes" id="UP000694888"/>
    </source>
</evidence>
<dbReference type="SMART" id="SM00674">
    <property type="entry name" value="CENPB"/>
    <property type="match status" value="3"/>
</dbReference>
<keyword evidence="1" id="KW-0238">DNA-binding</keyword>
<feature type="region of interest" description="Disordered" evidence="3">
    <location>
        <begin position="316"/>
        <end position="401"/>
    </location>
</feature>
<gene>
    <name evidence="6 7" type="primary">LOC101848835</name>
</gene>
<dbReference type="InterPro" id="IPR009057">
    <property type="entry name" value="Homeodomain-like_sf"/>
</dbReference>
<dbReference type="InterPro" id="IPR050863">
    <property type="entry name" value="CenT-Element_Derived"/>
</dbReference>
<feature type="domain" description="HTH CENPB-type" evidence="4">
    <location>
        <begin position="993"/>
        <end position="1063"/>
    </location>
</feature>
<feature type="region of interest" description="Disordered" evidence="3">
    <location>
        <begin position="626"/>
        <end position="676"/>
    </location>
</feature>
<feature type="region of interest" description="Disordered" evidence="3">
    <location>
        <begin position="1295"/>
        <end position="1325"/>
    </location>
</feature>
<protein>
    <submittedName>
        <fullName evidence="6 7">Uncharacterized protein LOC101848835</fullName>
    </submittedName>
</protein>
<evidence type="ECO:0000256" key="1">
    <source>
        <dbReference type="ARBA" id="ARBA00023125"/>
    </source>
</evidence>
<sequence length="1656" mass="182127">MEVSVLSAEDRGNVSATLSQGCFADTGDKTTAISENCHDQNFLSLKDSCSDETSPKLQHSILCTGTLNVGQTRELKQQSGNSSRSDVTHTQNTAASCDSSAASCNGAAFESQNIPTTDMECEITELADRRSLFSSKGYVNGGDSEAHAPVSSGKTIDNCSLSFSCSNNNLSVSSSSQEPVRGQGGNITSVTAALTPDGTAKRCSHSQTHLLFPDENYASQNKTSHQRLSLTEDVSDSVSETQPKRSNSSIHSGKDPSPTNGPSQSRNVNRDSPGKCLEKTIVQPSQEAGENVEDTFGSVPDVGLLQVNSGAFRHSDNAKCSAKSNDNQQPTISSGCPTTADGADHCTKIASSSDGAEGEGRTSSKSLPSSAENCTQSSSAVGGEKNASVPSVSETVQGSQGSSGYRVLTKYVFIKALPKQRKKQKKKLGVLYKKAFRHCQGLKGSEKSKSVLKKKPKSCAGKVNGKASVNKPVSAAISTKTSPGEKIHSRTAFESQVSVSASKAVAGSQRMKRDGLSSSVFREGEVPGQNGNSARDARRLNREAKRNGSEESLNNPLRVKFKEKVAGRKSKESGKCERMKNVNARERKNMEKEKSLKGEEFSDMWTNEGPTNDVVGVAEDFESLSEAQKVHNHKDKHIKSIGNRERKRNRSRKKRKEEHRARKESERKARESMEGVVVKEENEDEACDDDGGCGGNERRVRACEDVDIGILGKKTYRKDLTLEEKVSVIRMLETPGTKVADVMHRYGISSSAINRLNRNKHFILSCSASGDMSGKQRRARECKDPELDRALLRWYRAVQAQRGSDVGFAVSNLLLKEKARDLAIAMGKTYQPRDNWIIRWKHRHNLLSKAGLIRDKEELRRFDENIDLATILEGAAAPDLTLEMLEKMKKDLDSVKQQEKREEFLICEHCGVLVSSKKKRRENTHVAGCPASAFRKDLTLEEKAQVVRALEKPGMTMVALAKKYGVSSSAISRINKNRVDILARRASGCFNSTRRRDRGSKEPEVEKVLCDWFRMQQELGIHVSGTMIRDKAKDIAKIMGKDFWPSDSWVFRWRQRNNVNTLSSFFVESEEEEDNEEKERGRSDVCEEGDVGLEVVMEPKIEWMCEGGEDTIVPAVSSKRKSEDHPEEGTMEKRARLPRSVMCEKCGFVSSRLKNNRIKALRHAKGCPDLKPRNELTYEHRAKMLKALEEPGATLSSVARQFGVSVSSMSRMNQKKEEILNHGLDHGSQKRIRDCKEPEVASQLFQWFMEKKGEGIHVTGPKLKEKARKLAAEMGREFRASSGWLGRWRQRYNIVGTSRPGGERTQRQQPAARRKKGRKSEACVEEEGEDLVEQAVLHAAMPVVGDQLSGEDSGVAGTATMVLDSLPSVPGPLQAQAQPVFLHQRFQTPWGEMAQPPPAPCLWTKEFLHSSGVSATAVVCQEETTPSFPYIESTAGLPGRTVVHSVIDSFSGMAYQVPMAVDPGGGMGGREFLKPEDDPQEKTIAMVSHIQQQIPGHALPHSAGPHIQHVSLHSHPHPPPPHTSASQPVQQSHIPTQHPPASTAHPPSHMLPSHTHTQQQQHHHQPPPQQQLQPQRPAFAPSTAPNSTTSAAVPSPDLGEEDPDQRRQVLEAFKIVSSFAQKNSLGDQVQAVLKTIEMSVKGQQVQRTDANTYTSM</sequence>
<feature type="domain" description="HTH CENPB-type" evidence="4">
    <location>
        <begin position="1228"/>
        <end position="1298"/>
    </location>
</feature>
<feature type="compositionally biased region" description="Basic residues" evidence="3">
    <location>
        <begin position="630"/>
        <end position="657"/>
    </location>
</feature>
<organism evidence="5 6">
    <name type="scientific">Aplysia californica</name>
    <name type="common">California sea hare</name>
    <dbReference type="NCBI Taxonomy" id="6500"/>
    <lineage>
        <taxon>Eukaryota</taxon>
        <taxon>Metazoa</taxon>
        <taxon>Spiralia</taxon>
        <taxon>Lophotrochozoa</taxon>
        <taxon>Mollusca</taxon>
        <taxon>Gastropoda</taxon>
        <taxon>Heterobranchia</taxon>
        <taxon>Euthyneura</taxon>
        <taxon>Tectipleura</taxon>
        <taxon>Aplysiida</taxon>
        <taxon>Aplysioidea</taxon>
        <taxon>Aplysiidae</taxon>
        <taxon>Aplysia</taxon>
    </lineage>
</organism>
<evidence type="ECO:0000313" key="7">
    <source>
        <dbReference type="RefSeq" id="XP_035827126.1"/>
    </source>
</evidence>
<evidence type="ECO:0000259" key="4">
    <source>
        <dbReference type="PROSITE" id="PS51253"/>
    </source>
</evidence>
<dbReference type="GeneID" id="101848835"/>
<dbReference type="Proteomes" id="UP000694888">
    <property type="component" value="Unplaced"/>
</dbReference>
<dbReference type="PANTHER" id="PTHR19303:SF36">
    <property type="entry name" value="TIGGER TRANSPOSABLE ELEMENT-DERIVED PROTEIN 3"/>
    <property type="match status" value="1"/>
</dbReference>
<feature type="region of interest" description="Disordered" evidence="3">
    <location>
        <begin position="212"/>
        <end position="275"/>
    </location>
</feature>
<feature type="compositionally biased region" description="Polar residues" evidence="3">
    <location>
        <begin position="361"/>
        <end position="380"/>
    </location>
</feature>
<feature type="compositionally biased region" description="Low complexity" evidence="3">
    <location>
        <begin position="1535"/>
        <end position="1560"/>
    </location>
</feature>
<feature type="compositionally biased region" description="Polar residues" evidence="3">
    <location>
        <begin position="1583"/>
        <end position="1592"/>
    </location>
</feature>
<dbReference type="InterPro" id="IPR007889">
    <property type="entry name" value="HTH_Psq"/>
</dbReference>
<feature type="domain" description="HTH CENPB-type" evidence="4">
    <location>
        <begin position="775"/>
        <end position="850"/>
    </location>
</feature>
<dbReference type="SUPFAM" id="SSF46689">
    <property type="entry name" value="Homeodomain-like"/>
    <property type="match status" value="6"/>
</dbReference>
<feature type="region of interest" description="Disordered" evidence="3">
    <location>
        <begin position="1496"/>
        <end position="1603"/>
    </location>
</feature>
<feature type="region of interest" description="Disordered" evidence="3">
    <location>
        <begin position="504"/>
        <end position="538"/>
    </location>
</feature>
<feature type="compositionally biased region" description="Basic and acidic residues" evidence="3">
    <location>
        <begin position="658"/>
        <end position="676"/>
    </location>
</feature>
<dbReference type="RefSeq" id="XP_035827126.1">
    <property type="nucleotide sequence ID" value="XM_035971233.1"/>
</dbReference>
<feature type="compositionally biased region" description="Basic and acidic residues" evidence="3">
    <location>
        <begin position="564"/>
        <end position="600"/>
    </location>
</feature>
<dbReference type="Pfam" id="PF04218">
    <property type="entry name" value="CENP-B_N"/>
    <property type="match status" value="1"/>
</dbReference>
<evidence type="ECO:0000256" key="2">
    <source>
        <dbReference type="ARBA" id="ARBA00023242"/>
    </source>
</evidence>
<proteinExistence type="predicted"/>
<dbReference type="InterPro" id="IPR001387">
    <property type="entry name" value="Cro/C1-type_HTH"/>
</dbReference>
<reference evidence="6 7" key="1">
    <citation type="submission" date="2025-05" db="UniProtKB">
        <authorList>
            <consortium name="RefSeq"/>
        </authorList>
    </citation>
    <scope>IDENTIFICATION</scope>
</reference>
<keyword evidence="5" id="KW-1185">Reference proteome</keyword>
<evidence type="ECO:0000313" key="6">
    <source>
        <dbReference type="RefSeq" id="XP_005104081.1"/>
    </source>
</evidence>
<keyword evidence="2" id="KW-0539">Nucleus</keyword>
<dbReference type="Pfam" id="PF03221">
    <property type="entry name" value="HTH_Tnp_Tc5"/>
    <property type="match status" value="3"/>
</dbReference>
<feature type="compositionally biased region" description="Polar residues" evidence="3">
    <location>
        <begin position="217"/>
        <end position="229"/>
    </location>
</feature>
<feature type="compositionally biased region" description="Polar residues" evidence="3">
    <location>
        <begin position="236"/>
        <end position="267"/>
    </location>
</feature>
<feature type="compositionally biased region" description="Polar residues" evidence="3">
    <location>
        <begin position="388"/>
        <end position="401"/>
    </location>
</feature>
<name>A0ABM0JXU4_APLCA</name>
<feature type="region of interest" description="Disordered" evidence="3">
    <location>
        <begin position="564"/>
        <end position="610"/>
    </location>
</feature>
<dbReference type="PROSITE" id="PS51253">
    <property type="entry name" value="HTH_CENPB"/>
    <property type="match status" value="3"/>
</dbReference>
<dbReference type="InterPro" id="IPR006600">
    <property type="entry name" value="HTH_CenpB_DNA-bd_dom"/>
</dbReference>
<evidence type="ECO:0000256" key="3">
    <source>
        <dbReference type="SAM" id="MobiDB-lite"/>
    </source>
</evidence>
<accession>A0ABM0JXU4</accession>
<dbReference type="PANTHER" id="PTHR19303">
    <property type="entry name" value="TRANSPOSON"/>
    <property type="match status" value="1"/>
</dbReference>